<accession>J9EWZ9</accession>
<comment type="caution">
    <text evidence="2">The sequence shown here is derived from an EMBL/GenBank/DDBJ whole genome shotgun (WGS) entry which is preliminary data.</text>
</comment>
<feature type="domain" description="Rho-GAP" evidence="1">
    <location>
        <begin position="72"/>
        <end position="193"/>
    </location>
</feature>
<dbReference type="Gene3D" id="2.60.40.10">
    <property type="entry name" value="Immunoglobulins"/>
    <property type="match status" value="1"/>
</dbReference>
<dbReference type="EMBL" id="ADBV01000487">
    <property type="protein sequence ID" value="EJW87126.1"/>
    <property type="molecule type" value="Genomic_DNA"/>
</dbReference>
<dbReference type="Proteomes" id="UP000004810">
    <property type="component" value="Unassembled WGS sequence"/>
</dbReference>
<proteinExistence type="predicted"/>
<name>J9EWZ9_WUCBA</name>
<dbReference type="InterPro" id="IPR000198">
    <property type="entry name" value="RhoGAP_dom"/>
</dbReference>
<organism evidence="2 3">
    <name type="scientific">Wuchereria bancrofti</name>
    <dbReference type="NCBI Taxonomy" id="6293"/>
    <lineage>
        <taxon>Eukaryota</taxon>
        <taxon>Metazoa</taxon>
        <taxon>Ecdysozoa</taxon>
        <taxon>Nematoda</taxon>
        <taxon>Chromadorea</taxon>
        <taxon>Rhabditida</taxon>
        <taxon>Spirurina</taxon>
        <taxon>Spiruromorpha</taxon>
        <taxon>Filarioidea</taxon>
        <taxon>Onchocercidae</taxon>
        <taxon>Wuchereria</taxon>
    </lineage>
</organism>
<evidence type="ECO:0000259" key="1">
    <source>
        <dbReference type="Pfam" id="PF00620"/>
    </source>
</evidence>
<sequence>MGGDEKLSEILVLRLHRGRHYFVTVSAHYQYSAFGSSFVNLIHMEKKKTSVSELNLTFSPASLISAVVAGVPESVFRISEALKQNGLEKICFEDPSAHSEFIALRNALDTGKPTNLFEACKSAFSMYDTFLTLITSFKESIIPPALQMECLRAASDINSCWSCVEKFPVENRNMFIYFIGFVSELVRRNSTANSQMQLIADIIFKRPTGDGGCLQRLKFLETCVSGNREVSKNAPSIPIHCQRDADLIVL</sequence>
<gene>
    <name evidence="2" type="ORF">WUBG_01965</name>
</gene>
<protein>
    <recommendedName>
        <fullName evidence="1">Rho-GAP domain-containing protein</fullName>
    </recommendedName>
</protein>
<dbReference type="AlphaFoldDB" id="J9EWZ9"/>
<reference evidence="3" key="1">
    <citation type="submission" date="2012-08" db="EMBL/GenBank/DDBJ databases">
        <title>The Genome Sequence of Wuchereria bancrofti.</title>
        <authorList>
            <person name="Nutman T.B."/>
            <person name="Fink D.L."/>
            <person name="Russ C."/>
            <person name="Young S."/>
            <person name="Zeng Q."/>
            <person name="Koehrsen M."/>
            <person name="Alvarado L."/>
            <person name="Berlin A."/>
            <person name="Chapman S.B."/>
            <person name="Chen Z."/>
            <person name="Freedman E."/>
            <person name="Gellesch M."/>
            <person name="Goldberg J."/>
            <person name="Griggs A."/>
            <person name="Gujja S."/>
            <person name="Heilman E.R."/>
            <person name="Heiman D."/>
            <person name="Hepburn T."/>
            <person name="Howarth C."/>
            <person name="Jen D."/>
            <person name="Larson L."/>
            <person name="Lewis B."/>
            <person name="Mehta T."/>
            <person name="Park D."/>
            <person name="Pearson M."/>
            <person name="Roberts A."/>
            <person name="Saif S."/>
            <person name="Shea T."/>
            <person name="Shenoy N."/>
            <person name="Sisk P."/>
            <person name="Stolte C."/>
            <person name="Sykes S."/>
            <person name="Walk T."/>
            <person name="White J."/>
            <person name="Yandava C."/>
            <person name="Haas B."/>
            <person name="Henn M.R."/>
            <person name="Nusbaum C."/>
            <person name="Birren B."/>
        </authorList>
    </citation>
    <scope>NUCLEOTIDE SEQUENCE [LARGE SCALE GENOMIC DNA]</scope>
    <source>
        <strain evidence="3">NA</strain>
    </source>
</reference>
<evidence type="ECO:0000313" key="3">
    <source>
        <dbReference type="Proteomes" id="UP000004810"/>
    </source>
</evidence>
<dbReference type="InterPro" id="IPR008936">
    <property type="entry name" value="Rho_GTPase_activation_prot"/>
</dbReference>
<dbReference type="Pfam" id="PF00620">
    <property type="entry name" value="RhoGAP"/>
    <property type="match status" value="1"/>
</dbReference>
<dbReference type="Gene3D" id="1.10.555.10">
    <property type="entry name" value="Rho GTPase activation protein"/>
    <property type="match status" value="1"/>
</dbReference>
<dbReference type="InterPro" id="IPR013783">
    <property type="entry name" value="Ig-like_fold"/>
</dbReference>
<dbReference type="GO" id="GO:0007165">
    <property type="term" value="P:signal transduction"/>
    <property type="evidence" value="ECO:0007669"/>
    <property type="project" value="InterPro"/>
</dbReference>
<dbReference type="SUPFAM" id="SSF48350">
    <property type="entry name" value="GTPase activation domain, GAP"/>
    <property type="match status" value="1"/>
</dbReference>
<evidence type="ECO:0000313" key="2">
    <source>
        <dbReference type="EMBL" id="EJW87126.1"/>
    </source>
</evidence>